<evidence type="ECO:0000256" key="2">
    <source>
        <dbReference type="ARBA" id="ARBA00010792"/>
    </source>
</evidence>
<protein>
    <submittedName>
        <fullName evidence="10">Membrane protein DedA with SNARE-associated domain</fullName>
    </submittedName>
</protein>
<keyword evidence="6 8" id="KW-0472">Membrane</keyword>
<feature type="transmembrane region" description="Helical" evidence="8">
    <location>
        <begin position="163"/>
        <end position="184"/>
    </location>
</feature>
<feature type="transmembrane region" description="Helical" evidence="8">
    <location>
        <begin position="136"/>
        <end position="157"/>
    </location>
</feature>
<dbReference type="EMBL" id="JAGIOI010000001">
    <property type="protein sequence ID" value="MBP2414724.1"/>
    <property type="molecule type" value="Genomic_DNA"/>
</dbReference>
<feature type="transmembrane region" description="Helical" evidence="8">
    <location>
        <begin position="12"/>
        <end position="31"/>
    </location>
</feature>
<feature type="domain" description="VTT" evidence="9">
    <location>
        <begin position="31"/>
        <end position="156"/>
    </location>
</feature>
<evidence type="ECO:0000313" key="11">
    <source>
        <dbReference type="Proteomes" id="UP000711614"/>
    </source>
</evidence>
<keyword evidence="11" id="KW-1185">Reference proteome</keyword>
<sequence>MIEFLQEASGQPWAYAVVAACALLDGFFPPVPSEVLVVAMASLLASHGWAGLWMLAPAAIVGAFAGDNLAYAMGRALGTTRFRWMRRPFMQKSFAAAGKQLESRGAAMMMVARFLPVARVAANLTAGATGFPRRKFVAISAVSASLWAAYCIGLGALAGSWFAANPILALTVAVVAACLLGIVLDRVSAALRRRRLVDGVDATTGWREGDARGAGTETQTSPAVQESAGVK</sequence>
<proteinExistence type="inferred from homology"/>
<evidence type="ECO:0000259" key="9">
    <source>
        <dbReference type="Pfam" id="PF09335"/>
    </source>
</evidence>
<dbReference type="PANTHER" id="PTHR42709">
    <property type="entry name" value="ALKALINE PHOSPHATASE LIKE PROTEIN"/>
    <property type="match status" value="1"/>
</dbReference>
<organism evidence="10 11">
    <name type="scientific">Arthrobacter stackebrandtii</name>
    <dbReference type="NCBI Taxonomy" id="272161"/>
    <lineage>
        <taxon>Bacteria</taxon>
        <taxon>Bacillati</taxon>
        <taxon>Actinomycetota</taxon>
        <taxon>Actinomycetes</taxon>
        <taxon>Micrococcales</taxon>
        <taxon>Micrococcaceae</taxon>
        <taxon>Arthrobacter</taxon>
    </lineage>
</organism>
<evidence type="ECO:0000313" key="10">
    <source>
        <dbReference type="EMBL" id="MBP2414724.1"/>
    </source>
</evidence>
<evidence type="ECO:0000256" key="7">
    <source>
        <dbReference type="SAM" id="MobiDB-lite"/>
    </source>
</evidence>
<evidence type="ECO:0000256" key="1">
    <source>
        <dbReference type="ARBA" id="ARBA00004651"/>
    </source>
</evidence>
<evidence type="ECO:0000256" key="8">
    <source>
        <dbReference type="SAM" id="Phobius"/>
    </source>
</evidence>
<keyword evidence="4 8" id="KW-0812">Transmembrane</keyword>
<dbReference type="RefSeq" id="WP_209682987.1">
    <property type="nucleotide sequence ID" value="NZ_JAGIOI010000001.1"/>
</dbReference>
<name>A0ABS4Z165_9MICC</name>
<comment type="subcellular location">
    <subcellularLocation>
        <location evidence="1">Cell membrane</location>
        <topology evidence="1">Multi-pass membrane protein</topology>
    </subcellularLocation>
</comment>
<feature type="transmembrane region" description="Helical" evidence="8">
    <location>
        <begin position="51"/>
        <end position="77"/>
    </location>
</feature>
<keyword evidence="5 8" id="KW-1133">Transmembrane helix</keyword>
<comment type="caution">
    <text evidence="10">The sequence shown here is derived from an EMBL/GenBank/DDBJ whole genome shotgun (WGS) entry which is preliminary data.</text>
</comment>
<dbReference type="Proteomes" id="UP000711614">
    <property type="component" value="Unassembled WGS sequence"/>
</dbReference>
<dbReference type="Pfam" id="PF09335">
    <property type="entry name" value="VTT_dom"/>
    <property type="match status" value="1"/>
</dbReference>
<evidence type="ECO:0000256" key="5">
    <source>
        <dbReference type="ARBA" id="ARBA00022989"/>
    </source>
</evidence>
<dbReference type="InterPro" id="IPR051311">
    <property type="entry name" value="DedA_domain"/>
</dbReference>
<keyword evidence="3" id="KW-1003">Cell membrane</keyword>
<comment type="similarity">
    <text evidence="2">Belongs to the DedA family.</text>
</comment>
<dbReference type="InterPro" id="IPR032816">
    <property type="entry name" value="VTT_dom"/>
</dbReference>
<dbReference type="PANTHER" id="PTHR42709:SF6">
    <property type="entry name" value="UNDECAPRENYL PHOSPHATE TRANSPORTER A"/>
    <property type="match status" value="1"/>
</dbReference>
<evidence type="ECO:0000256" key="4">
    <source>
        <dbReference type="ARBA" id="ARBA00022692"/>
    </source>
</evidence>
<evidence type="ECO:0000256" key="3">
    <source>
        <dbReference type="ARBA" id="ARBA00022475"/>
    </source>
</evidence>
<accession>A0ABS4Z165</accession>
<evidence type="ECO:0000256" key="6">
    <source>
        <dbReference type="ARBA" id="ARBA00023136"/>
    </source>
</evidence>
<reference evidence="10 11" key="1">
    <citation type="submission" date="2021-03" db="EMBL/GenBank/DDBJ databases">
        <title>Sequencing the genomes of 1000 actinobacteria strains.</title>
        <authorList>
            <person name="Klenk H.-P."/>
        </authorList>
    </citation>
    <scope>NUCLEOTIDE SEQUENCE [LARGE SCALE GENOMIC DNA]</scope>
    <source>
        <strain evidence="10 11">DSM 16005</strain>
    </source>
</reference>
<feature type="region of interest" description="Disordered" evidence="7">
    <location>
        <begin position="207"/>
        <end position="231"/>
    </location>
</feature>
<gene>
    <name evidence="10" type="ORF">JOF48_003523</name>
</gene>